<keyword evidence="3" id="KW-1185">Reference proteome</keyword>
<organism evidence="2 3">
    <name type="scientific">Araneus ventricosus</name>
    <name type="common">Orbweaver spider</name>
    <name type="synonym">Epeira ventricosa</name>
    <dbReference type="NCBI Taxonomy" id="182803"/>
    <lineage>
        <taxon>Eukaryota</taxon>
        <taxon>Metazoa</taxon>
        <taxon>Ecdysozoa</taxon>
        <taxon>Arthropoda</taxon>
        <taxon>Chelicerata</taxon>
        <taxon>Arachnida</taxon>
        <taxon>Araneae</taxon>
        <taxon>Araneomorphae</taxon>
        <taxon>Entelegynae</taxon>
        <taxon>Araneoidea</taxon>
        <taxon>Araneidae</taxon>
        <taxon>Araneus</taxon>
    </lineage>
</organism>
<accession>A0A4Y2V525</accession>
<gene>
    <name evidence="1" type="ORF">AVEN_203082_1</name>
    <name evidence="2" type="ORF">AVEN_226184_1</name>
</gene>
<reference evidence="2 3" key="1">
    <citation type="journal article" date="2019" name="Sci. Rep.">
        <title>Orb-weaving spider Araneus ventricosus genome elucidates the spidroin gene catalogue.</title>
        <authorList>
            <person name="Kono N."/>
            <person name="Nakamura H."/>
            <person name="Ohtoshi R."/>
            <person name="Moran D.A.P."/>
            <person name="Shinohara A."/>
            <person name="Yoshida Y."/>
            <person name="Fujiwara M."/>
            <person name="Mori M."/>
            <person name="Tomita M."/>
            <person name="Arakawa K."/>
        </authorList>
    </citation>
    <scope>NUCLEOTIDE SEQUENCE [LARGE SCALE GENOMIC DNA]</scope>
</reference>
<evidence type="ECO:0000313" key="1">
    <source>
        <dbReference type="EMBL" id="GBO18207.1"/>
    </source>
</evidence>
<dbReference type="EMBL" id="BGPR01041848">
    <property type="protein sequence ID" value="GBO18207.1"/>
    <property type="molecule type" value="Genomic_DNA"/>
</dbReference>
<evidence type="ECO:0000313" key="3">
    <source>
        <dbReference type="Proteomes" id="UP000499080"/>
    </source>
</evidence>
<dbReference type="Proteomes" id="UP000499080">
    <property type="component" value="Unassembled WGS sequence"/>
</dbReference>
<comment type="caution">
    <text evidence="2">The sequence shown here is derived from an EMBL/GenBank/DDBJ whole genome shotgun (WGS) entry which is preliminary data.</text>
</comment>
<dbReference type="EMBL" id="BGPR01043083">
    <property type="protein sequence ID" value="GBO19621.1"/>
    <property type="molecule type" value="Genomic_DNA"/>
</dbReference>
<name>A0A4Y2V525_ARAVE</name>
<evidence type="ECO:0000313" key="2">
    <source>
        <dbReference type="EMBL" id="GBO19621.1"/>
    </source>
</evidence>
<sequence length="84" mass="9874">MIEGMVRKWVRTFKDCRKNVHVVERREKPSAITENLSRKVDGKVRVNRCFTISSLSSDYYLFLNLKYASRWSAPVDDDDLQMAC</sequence>
<proteinExistence type="predicted"/>
<dbReference type="AlphaFoldDB" id="A0A4Y2V525"/>
<protein>
    <submittedName>
        <fullName evidence="2">Uncharacterized protein</fullName>
    </submittedName>
</protein>